<reference evidence="7" key="2">
    <citation type="submission" date="2023-06" db="EMBL/GenBank/DDBJ databases">
        <authorList>
            <person name="Swenson N.G."/>
            <person name="Wegrzyn J.L."/>
            <person name="Mcevoy S.L."/>
        </authorList>
    </citation>
    <scope>NUCLEOTIDE SEQUENCE</scope>
    <source>
        <strain evidence="7">NS2018</strain>
        <tissue evidence="7">Leaf</tissue>
    </source>
</reference>
<feature type="transmembrane region" description="Helical" evidence="6">
    <location>
        <begin position="40"/>
        <end position="59"/>
    </location>
</feature>
<dbReference type="Proteomes" id="UP001168877">
    <property type="component" value="Unassembled WGS sequence"/>
</dbReference>
<comment type="subcellular location">
    <subcellularLocation>
        <location evidence="1">Membrane</location>
        <topology evidence="1">Multi-pass membrane protein</topology>
    </subcellularLocation>
</comment>
<evidence type="ECO:0000313" key="8">
    <source>
        <dbReference type="Proteomes" id="UP001168877"/>
    </source>
</evidence>
<dbReference type="PANTHER" id="PTHR11654">
    <property type="entry name" value="OLIGOPEPTIDE TRANSPORTER-RELATED"/>
    <property type="match status" value="1"/>
</dbReference>
<comment type="similarity">
    <text evidence="2">Belongs to the major facilitator superfamily. Proton-dependent oligopeptide transporter (POT/PTR) (TC 2.A.17) family.</text>
</comment>
<reference evidence="7" key="1">
    <citation type="journal article" date="2022" name="Plant J.">
        <title>Strategies of tolerance reflected in two North American maple genomes.</title>
        <authorList>
            <person name="McEvoy S.L."/>
            <person name="Sezen U.U."/>
            <person name="Trouern-Trend A."/>
            <person name="McMahon S.M."/>
            <person name="Schaberg P.G."/>
            <person name="Yang J."/>
            <person name="Wegrzyn J.L."/>
            <person name="Swenson N.G."/>
        </authorList>
    </citation>
    <scope>NUCLEOTIDE SEQUENCE</scope>
    <source>
        <strain evidence="7">NS2018</strain>
    </source>
</reference>
<keyword evidence="5 6" id="KW-0472">Membrane</keyword>
<dbReference type="AlphaFoldDB" id="A0AA39VVQ0"/>
<sequence length="530" mass="59863">MAEALEFQVSNEVIRCPKLVLYLPRNSKESFPVWLGSGRGVLIGISGVVTLNGASWWVCSGGLEVAPPARLSYGCWVLFCSGCFTTFVCGFSPGLVFSYKLAEKIIVSVFITYFTEYSRTYDLRQAAAYANIEEGLSVSLVFSLIYISEAFSDHFMMIIFCLIVTYTSGMAIFAFTASNVFPISLFDLLSITGLILVAVGRAGLMPFIRGFAVDQLITHEPDQQHIDVERVIARENKWWRVAWGVGSLVAIPLFNNSWTSRFEISAFVMTMAFVVFMLGKGFYHKRESSSSAATPFTTIRVIKAALLNWHIQYPSSPDRFFTKDENDVSETTELWPQVKWLRWLDNAAVIESTLEQNQQIREGRLFSVTEVQETKYILKMVPMWCAFPVFGLVLSAGNTFFAEQAMDLEFPGHLIFLILLQSISRETVSSLSTLLLSTWYPDEAKQKQNMVRIWAGMLVSILCCAVAWRVEAHRLRVVAENGLLEYPFETIPMSIWWLAPQFCLLGLMDGFATDGLENFTNNDNHLSLYR</sequence>
<name>A0AA39VVQ0_ACESA</name>
<evidence type="ECO:0000256" key="2">
    <source>
        <dbReference type="ARBA" id="ARBA00005982"/>
    </source>
</evidence>
<comment type="caution">
    <text evidence="7">The sequence shown here is derived from an EMBL/GenBank/DDBJ whole genome shotgun (WGS) entry which is preliminary data.</text>
</comment>
<evidence type="ECO:0000256" key="4">
    <source>
        <dbReference type="ARBA" id="ARBA00022989"/>
    </source>
</evidence>
<evidence type="ECO:0000256" key="1">
    <source>
        <dbReference type="ARBA" id="ARBA00004141"/>
    </source>
</evidence>
<feature type="transmembrane region" description="Helical" evidence="6">
    <location>
        <begin position="181"/>
        <end position="199"/>
    </location>
</feature>
<proteinExistence type="inferred from homology"/>
<feature type="transmembrane region" description="Helical" evidence="6">
    <location>
        <begin position="154"/>
        <end position="175"/>
    </location>
</feature>
<dbReference type="Pfam" id="PF00854">
    <property type="entry name" value="PTR2"/>
    <property type="match status" value="1"/>
</dbReference>
<evidence type="ECO:0000256" key="3">
    <source>
        <dbReference type="ARBA" id="ARBA00022692"/>
    </source>
</evidence>
<dbReference type="GO" id="GO:0022857">
    <property type="term" value="F:transmembrane transporter activity"/>
    <property type="evidence" value="ECO:0007669"/>
    <property type="project" value="InterPro"/>
</dbReference>
<dbReference type="InterPro" id="IPR036259">
    <property type="entry name" value="MFS_trans_sf"/>
</dbReference>
<evidence type="ECO:0000256" key="6">
    <source>
        <dbReference type="SAM" id="Phobius"/>
    </source>
</evidence>
<keyword evidence="3 6" id="KW-0812">Transmembrane</keyword>
<feature type="transmembrane region" description="Helical" evidence="6">
    <location>
        <begin position="381"/>
        <end position="402"/>
    </location>
</feature>
<gene>
    <name evidence="7" type="ORF">LWI29_015616</name>
</gene>
<keyword evidence="4 6" id="KW-1133">Transmembrane helix</keyword>
<dbReference type="Gene3D" id="1.20.1250.20">
    <property type="entry name" value="MFS general substrate transporter like domains"/>
    <property type="match status" value="1"/>
</dbReference>
<dbReference type="GO" id="GO:0016020">
    <property type="term" value="C:membrane"/>
    <property type="evidence" value="ECO:0007669"/>
    <property type="project" value="UniProtKB-SubCell"/>
</dbReference>
<organism evidence="7 8">
    <name type="scientific">Acer saccharum</name>
    <name type="common">Sugar maple</name>
    <dbReference type="NCBI Taxonomy" id="4024"/>
    <lineage>
        <taxon>Eukaryota</taxon>
        <taxon>Viridiplantae</taxon>
        <taxon>Streptophyta</taxon>
        <taxon>Embryophyta</taxon>
        <taxon>Tracheophyta</taxon>
        <taxon>Spermatophyta</taxon>
        <taxon>Magnoliopsida</taxon>
        <taxon>eudicotyledons</taxon>
        <taxon>Gunneridae</taxon>
        <taxon>Pentapetalae</taxon>
        <taxon>rosids</taxon>
        <taxon>malvids</taxon>
        <taxon>Sapindales</taxon>
        <taxon>Sapindaceae</taxon>
        <taxon>Hippocastanoideae</taxon>
        <taxon>Acereae</taxon>
        <taxon>Acer</taxon>
    </lineage>
</organism>
<dbReference type="EMBL" id="JAUESC010000003">
    <property type="protein sequence ID" value="KAK0600504.1"/>
    <property type="molecule type" value="Genomic_DNA"/>
</dbReference>
<evidence type="ECO:0000256" key="5">
    <source>
        <dbReference type="ARBA" id="ARBA00023136"/>
    </source>
</evidence>
<accession>A0AA39VVQ0</accession>
<keyword evidence="8" id="KW-1185">Reference proteome</keyword>
<feature type="transmembrane region" description="Helical" evidence="6">
    <location>
        <begin position="71"/>
        <end position="93"/>
    </location>
</feature>
<protein>
    <submittedName>
        <fullName evidence="7">Uncharacterized protein</fullName>
    </submittedName>
</protein>
<evidence type="ECO:0000313" key="7">
    <source>
        <dbReference type="EMBL" id="KAK0600504.1"/>
    </source>
</evidence>
<feature type="transmembrane region" description="Helical" evidence="6">
    <location>
        <begin position="451"/>
        <end position="470"/>
    </location>
</feature>
<dbReference type="InterPro" id="IPR000109">
    <property type="entry name" value="POT_fam"/>
</dbReference>
<feature type="transmembrane region" description="Helical" evidence="6">
    <location>
        <begin position="264"/>
        <end position="283"/>
    </location>
</feature>